<keyword evidence="2" id="KW-1133">Transmembrane helix</keyword>
<evidence type="ECO:0000313" key="4">
    <source>
        <dbReference type="Proteomes" id="UP001158067"/>
    </source>
</evidence>
<comment type="caution">
    <text evidence="3">The sequence shown here is derived from an EMBL/GenBank/DDBJ whole genome shotgun (WGS) entry which is preliminary data.</text>
</comment>
<proteinExistence type="predicted"/>
<keyword evidence="2" id="KW-0812">Transmembrane</keyword>
<organism evidence="3 4">
    <name type="scientific">Neorhodopirellula lusitana</name>
    <dbReference type="NCBI Taxonomy" id="445327"/>
    <lineage>
        <taxon>Bacteria</taxon>
        <taxon>Pseudomonadati</taxon>
        <taxon>Planctomycetota</taxon>
        <taxon>Planctomycetia</taxon>
        <taxon>Pirellulales</taxon>
        <taxon>Pirellulaceae</taxon>
        <taxon>Neorhodopirellula</taxon>
    </lineage>
</organism>
<feature type="compositionally biased region" description="Basic and acidic residues" evidence="1">
    <location>
        <begin position="131"/>
        <end position="155"/>
    </location>
</feature>
<feature type="region of interest" description="Disordered" evidence="1">
    <location>
        <begin position="126"/>
        <end position="155"/>
    </location>
</feature>
<name>A0ABY1QA83_9BACT</name>
<keyword evidence="2" id="KW-0472">Membrane</keyword>
<gene>
    <name evidence="3" type="ORF">SAMN06265222_107276</name>
</gene>
<reference evidence="3 4" key="1">
    <citation type="submission" date="2017-05" db="EMBL/GenBank/DDBJ databases">
        <authorList>
            <person name="Varghese N."/>
            <person name="Submissions S."/>
        </authorList>
    </citation>
    <scope>NUCLEOTIDE SEQUENCE [LARGE SCALE GENOMIC DNA]</scope>
    <source>
        <strain evidence="3 4">DSM 25457</strain>
    </source>
</reference>
<evidence type="ECO:0000256" key="2">
    <source>
        <dbReference type="SAM" id="Phobius"/>
    </source>
</evidence>
<feature type="transmembrane region" description="Helical" evidence="2">
    <location>
        <begin position="70"/>
        <end position="91"/>
    </location>
</feature>
<evidence type="ECO:0000256" key="1">
    <source>
        <dbReference type="SAM" id="MobiDB-lite"/>
    </source>
</evidence>
<evidence type="ECO:0000313" key="3">
    <source>
        <dbReference type="EMBL" id="SMP62266.1"/>
    </source>
</evidence>
<protein>
    <submittedName>
        <fullName evidence="3">Uncharacterized protein</fullName>
    </submittedName>
</protein>
<dbReference type="EMBL" id="FXUG01000007">
    <property type="protein sequence ID" value="SMP62266.1"/>
    <property type="molecule type" value="Genomic_DNA"/>
</dbReference>
<feature type="transmembrane region" description="Helical" evidence="2">
    <location>
        <begin position="46"/>
        <end position="63"/>
    </location>
</feature>
<dbReference type="Proteomes" id="UP001158067">
    <property type="component" value="Unassembled WGS sequence"/>
</dbReference>
<feature type="transmembrane region" description="Helical" evidence="2">
    <location>
        <begin position="97"/>
        <end position="115"/>
    </location>
</feature>
<accession>A0ABY1QA83</accession>
<sequence length="155" mass="17410">MFFVGMLLAIAGVYLFFDSVRVSTGHSGLLSGMLGARRGGMMETTSMGIVFVPFFLGVFSLFVDATRKWAWLLTYVGIALLGIEVISRVRFIMDTKLTHLLGMLVLFAAGCALMFRSYRELPPIIPNLDEDQSRPPEERDRRHADSRETDSVDKR</sequence>
<keyword evidence="4" id="KW-1185">Reference proteome</keyword>